<dbReference type="AlphaFoldDB" id="A0AAN9J9R0"/>
<feature type="region of interest" description="Disordered" evidence="9">
    <location>
        <begin position="190"/>
        <end position="209"/>
    </location>
</feature>
<evidence type="ECO:0000256" key="5">
    <source>
        <dbReference type="ARBA" id="ARBA00023159"/>
    </source>
</evidence>
<keyword evidence="6" id="KW-0804">Transcription</keyword>
<gene>
    <name evidence="11" type="ORF">RJT34_17654</name>
</gene>
<evidence type="ECO:0000256" key="9">
    <source>
        <dbReference type="SAM" id="MobiDB-lite"/>
    </source>
</evidence>
<evidence type="ECO:0000256" key="1">
    <source>
        <dbReference type="ARBA" id="ARBA00004123"/>
    </source>
</evidence>
<dbReference type="SUPFAM" id="SSF54171">
    <property type="entry name" value="DNA-binding domain"/>
    <property type="match status" value="1"/>
</dbReference>
<dbReference type="GO" id="GO:0000976">
    <property type="term" value="F:transcription cis-regulatory region binding"/>
    <property type="evidence" value="ECO:0007669"/>
    <property type="project" value="TreeGrafter"/>
</dbReference>
<dbReference type="EMBL" id="JAYKXN010000004">
    <property type="protein sequence ID" value="KAK7294758.1"/>
    <property type="molecule type" value="Genomic_DNA"/>
</dbReference>
<dbReference type="PRINTS" id="PR00367">
    <property type="entry name" value="ETHRSPELEMNT"/>
</dbReference>
<dbReference type="InterPro" id="IPR016177">
    <property type="entry name" value="DNA-bd_dom_sf"/>
</dbReference>
<proteinExistence type="inferred from homology"/>
<dbReference type="PROSITE" id="PS51032">
    <property type="entry name" value="AP2_ERF"/>
    <property type="match status" value="1"/>
</dbReference>
<feature type="compositionally biased region" description="Basic and acidic residues" evidence="9">
    <location>
        <begin position="27"/>
        <end position="36"/>
    </location>
</feature>
<comment type="caution">
    <text evidence="11">The sequence shown here is derived from an EMBL/GenBank/DDBJ whole genome shotgun (WGS) entry which is preliminary data.</text>
</comment>
<feature type="compositionally biased region" description="Low complexity" evidence="9">
    <location>
        <begin position="151"/>
        <end position="172"/>
    </location>
</feature>
<keyword evidence="5" id="KW-0010">Activator</keyword>
<evidence type="ECO:0000313" key="11">
    <source>
        <dbReference type="EMBL" id="KAK7294758.1"/>
    </source>
</evidence>
<dbReference type="CDD" id="cd00018">
    <property type="entry name" value="AP2"/>
    <property type="match status" value="1"/>
</dbReference>
<dbReference type="SMART" id="SM00380">
    <property type="entry name" value="AP2"/>
    <property type="match status" value="1"/>
</dbReference>
<evidence type="ECO:0000256" key="3">
    <source>
        <dbReference type="ARBA" id="ARBA00023016"/>
    </source>
</evidence>
<evidence type="ECO:0000256" key="4">
    <source>
        <dbReference type="ARBA" id="ARBA00023125"/>
    </source>
</evidence>
<dbReference type="GO" id="GO:0003700">
    <property type="term" value="F:DNA-binding transcription factor activity"/>
    <property type="evidence" value="ECO:0007669"/>
    <property type="project" value="InterPro"/>
</dbReference>
<keyword evidence="4" id="KW-0238">DNA-binding</keyword>
<accession>A0AAN9J9R0</accession>
<protein>
    <recommendedName>
        <fullName evidence="10">AP2/ERF domain-containing protein</fullName>
    </recommendedName>
</protein>
<dbReference type="Proteomes" id="UP001359559">
    <property type="component" value="Unassembled WGS sequence"/>
</dbReference>
<dbReference type="PANTHER" id="PTHR31241">
    <property type="entry name" value="DEHYDRATION-RESPONSIVE ELEMENT-BINDING PROTEIN 2C"/>
    <property type="match status" value="1"/>
</dbReference>
<evidence type="ECO:0000256" key="7">
    <source>
        <dbReference type="ARBA" id="ARBA00023242"/>
    </source>
</evidence>
<comment type="similarity">
    <text evidence="8">Belongs to the AP2/ERF transcription factor family. ERF subfamily.</text>
</comment>
<dbReference type="PANTHER" id="PTHR31241:SF62">
    <property type="entry name" value="DEHYDRATION-RESPONSIVE ELEMENT-BINDING PROTEIN 2D"/>
    <property type="match status" value="1"/>
</dbReference>
<dbReference type="FunFam" id="3.30.730.10:FF:000001">
    <property type="entry name" value="Ethylene-responsive transcription factor 2"/>
    <property type="match status" value="1"/>
</dbReference>
<keyword evidence="3" id="KW-0346">Stress response</keyword>
<evidence type="ECO:0000256" key="8">
    <source>
        <dbReference type="ARBA" id="ARBA00024343"/>
    </source>
</evidence>
<dbReference type="GO" id="GO:0005634">
    <property type="term" value="C:nucleus"/>
    <property type="evidence" value="ECO:0007669"/>
    <property type="project" value="UniProtKB-SubCell"/>
</dbReference>
<feature type="compositionally biased region" description="Basic and acidic residues" evidence="9">
    <location>
        <begin position="194"/>
        <end position="203"/>
    </location>
</feature>
<keyword evidence="7" id="KW-0539">Nucleus</keyword>
<feature type="region of interest" description="Disordered" evidence="9">
    <location>
        <begin position="1"/>
        <end position="50"/>
    </location>
</feature>
<evidence type="ECO:0000259" key="10">
    <source>
        <dbReference type="PROSITE" id="PS51032"/>
    </source>
</evidence>
<dbReference type="InterPro" id="IPR036955">
    <property type="entry name" value="AP2/ERF_dom_sf"/>
</dbReference>
<dbReference type="GO" id="GO:0045893">
    <property type="term" value="P:positive regulation of DNA-templated transcription"/>
    <property type="evidence" value="ECO:0007669"/>
    <property type="project" value="TreeGrafter"/>
</dbReference>
<feature type="domain" description="AP2/ERF" evidence="10">
    <location>
        <begin position="81"/>
        <end position="145"/>
    </location>
</feature>
<dbReference type="Pfam" id="PF00847">
    <property type="entry name" value="AP2"/>
    <property type="match status" value="1"/>
</dbReference>
<keyword evidence="12" id="KW-1185">Reference proteome</keyword>
<feature type="region of interest" description="Disordered" evidence="9">
    <location>
        <begin position="150"/>
        <end position="179"/>
    </location>
</feature>
<dbReference type="Gene3D" id="3.30.730.10">
    <property type="entry name" value="AP2/ERF domain"/>
    <property type="match status" value="1"/>
</dbReference>
<reference evidence="11 12" key="1">
    <citation type="submission" date="2024-01" db="EMBL/GenBank/DDBJ databases">
        <title>The genomes of 5 underutilized Papilionoideae crops provide insights into root nodulation and disease resistance.</title>
        <authorList>
            <person name="Yuan L."/>
        </authorList>
    </citation>
    <scope>NUCLEOTIDE SEQUENCE [LARGE SCALE GENOMIC DNA]</scope>
    <source>
        <strain evidence="11">LY-2023</strain>
        <tissue evidence="11">Leaf</tissue>
    </source>
</reference>
<organism evidence="11 12">
    <name type="scientific">Clitoria ternatea</name>
    <name type="common">Butterfly pea</name>
    <dbReference type="NCBI Taxonomy" id="43366"/>
    <lineage>
        <taxon>Eukaryota</taxon>
        <taxon>Viridiplantae</taxon>
        <taxon>Streptophyta</taxon>
        <taxon>Embryophyta</taxon>
        <taxon>Tracheophyta</taxon>
        <taxon>Spermatophyta</taxon>
        <taxon>Magnoliopsida</taxon>
        <taxon>eudicotyledons</taxon>
        <taxon>Gunneridae</taxon>
        <taxon>Pentapetalae</taxon>
        <taxon>rosids</taxon>
        <taxon>fabids</taxon>
        <taxon>Fabales</taxon>
        <taxon>Fabaceae</taxon>
        <taxon>Papilionoideae</taxon>
        <taxon>50 kb inversion clade</taxon>
        <taxon>NPAAA clade</taxon>
        <taxon>indigoferoid/millettioid clade</taxon>
        <taxon>Phaseoleae</taxon>
        <taxon>Clitoria</taxon>
    </lineage>
</organism>
<sequence length="537" mass="59498">MKTNNTVSGERKSRKRRSGGSDSVEDTLEKWKEYNRKQQQQQQQLGSGENGVVEVIHKVPAKGSRKGCMRGKGGPQNSDCKFRGVRQRIWGKWVAEIREPINGKHVGEKANRLWLGTFSTALDAALAYDEAAKAMYGPYARLNFPDPCLESRGSNGSSSSGSDKKSPSGSPDTLNCGDGDIAKFEDLEGNLHQSDGDKPRISEGDVFEEAEEKPVLPFVADTSIEESKEVVNGFVQCQTIGKCKEIALRNVKSEILGEREGIERDLEMVLKNSGKGEEGNDNHVQEEHMDIAMNVRTNFSGPSEIEIPVKSEDTTTLKSCELSCSSNHCFGYINHMLKDSNPSSNSEHLNNIQTEASIAKKHTEEVISEILELCSSKGTKIGHVESQNVQYKNKNFDEMKTRLKGLDLECKLRAHSIDCKEAPSNHSMHVFGGGTVERTSQGEALNMNTNRNSKLQEKGNSGNHAVHGFSSGQNRKLCDISQHLQKLGGYLPEHWNNMQFATDLEVGYDYSFLSPDYDFGLVEEKKLLDICFSHIGS</sequence>
<evidence type="ECO:0000256" key="2">
    <source>
        <dbReference type="ARBA" id="ARBA00023015"/>
    </source>
</evidence>
<evidence type="ECO:0000256" key="6">
    <source>
        <dbReference type="ARBA" id="ARBA00023163"/>
    </source>
</evidence>
<keyword evidence="2" id="KW-0805">Transcription regulation</keyword>
<comment type="subcellular location">
    <subcellularLocation>
        <location evidence="1">Nucleus</location>
    </subcellularLocation>
</comment>
<dbReference type="InterPro" id="IPR001471">
    <property type="entry name" value="AP2/ERF_dom"/>
</dbReference>
<name>A0AAN9J9R0_CLITE</name>
<evidence type="ECO:0000313" key="12">
    <source>
        <dbReference type="Proteomes" id="UP001359559"/>
    </source>
</evidence>
<dbReference type="GO" id="GO:0006950">
    <property type="term" value="P:response to stress"/>
    <property type="evidence" value="ECO:0007669"/>
    <property type="project" value="TreeGrafter"/>
</dbReference>